<evidence type="ECO:0000256" key="6">
    <source>
        <dbReference type="RuleBase" id="RU361235"/>
    </source>
</evidence>
<dbReference type="SUPFAM" id="SSF53474">
    <property type="entry name" value="alpha/beta-Hydrolases"/>
    <property type="match status" value="1"/>
</dbReference>
<dbReference type="PROSITE" id="PS00941">
    <property type="entry name" value="CARBOXYLESTERASE_B_2"/>
    <property type="match status" value="1"/>
</dbReference>
<keyword evidence="5" id="KW-0325">Glycoprotein</keyword>
<evidence type="ECO:0000256" key="3">
    <source>
        <dbReference type="ARBA" id="ARBA00022801"/>
    </source>
</evidence>
<comment type="similarity">
    <text evidence="1 6">Belongs to the type-B carboxylesterase/lipase family.</text>
</comment>
<reference evidence="8" key="1">
    <citation type="submission" date="2014-07" db="EMBL/GenBank/DDBJ databases">
        <title>Identification of esterase genes and their expression profiles in several pesticides treated Colorado potato beetle, Leptinotarsa decemlineata.</title>
        <authorList>
            <person name="Lv F."/>
            <person name="Fu K."/>
        </authorList>
    </citation>
    <scope>NUCLEOTIDE SEQUENCE</scope>
</reference>
<dbReference type="PANTHER" id="PTHR43142">
    <property type="entry name" value="CARBOXYLIC ESTER HYDROLASE"/>
    <property type="match status" value="1"/>
</dbReference>
<feature type="signal peptide" evidence="6">
    <location>
        <begin position="1"/>
        <end position="20"/>
    </location>
</feature>
<evidence type="ECO:0000256" key="4">
    <source>
        <dbReference type="ARBA" id="ARBA00023157"/>
    </source>
</evidence>
<dbReference type="OrthoDB" id="19653at2759"/>
<name>A0A0A7ENS3_LEPDE</name>
<proteinExistence type="evidence at transcript level"/>
<keyword evidence="3 6" id="KW-0378">Hydrolase</keyword>
<dbReference type="InterPro" id="IPR019826">
    <property type="entry name" value="Carboxylesterase_B_AS"/>
</dbReference>
<evidence type="ECO:0000256" key="1">
    <source>
        <dbReference type="ARBA" id="ARBA00005964"/>
    </source>
</evidence>
<dbReference type="InterPro" id="IPR002018">
    <property type="entry name" value="CarbesteraseB"/>
</dbReference>
<sequence length="562" mass="64122">MLYNIFIIFFIINIEHNANAAEDILVQLPIGQIRGGTRKTITGTNLYYFQGVPFAEPPINELRFQAPRPKLPWEGIWDATQERSYCYQMTSATPDGNEDCLFINIFTPQKPSLNGSLPVMFFIYGGGFIEGASVEINYGPDHFMDYGVIIVTFNYRVGPFGFFSTGDDVIPGNNGLKDQLLALKWTNQYIKYFGGDPNKITIFGQSAGAASVTYHILSPKSKGLFKAAICQSGSALSAWAYQDNQKNISYRLASFVEPEFDIHNASSMEVYQYFENVPAEVIDRASHRLYKLENPADLQIVQGFYFAPVVENEHEDAFITKPMYEIWKSGEVNNVPLLSGVNTEESLFYTDSDGSTEAYAADPLLLIPRGMHLRKKAEKVVAESIRHFYCNNGSFLENPRQLIKYFSDQSFARSIIETARLHSRVGDVFFYQFAYHGVLGGQTDKSVEGFSEDVRHGEEISYLFRRNYGGLNTTDLTKYPEMDQIVQKRMIKMFTDFAKYSTPTPEPIDLLQNLTWPKVKPDNFQYLDIGSYLEIKRNPKDVMFKEWKKLFSKYGVPPFYTY</sequence>
<dbReference type="EMBL" id="KM220577">
    <property type="protein sequence ID" value="AIY68368.1"/>
    <property type="molecule type" value="mRNA"/>
</dbReference>
<dbReference type="EC" id="3.1.1.-" evidence="6"/>
<organism evidence="8">
    <name type="scientific">Leptinotarsa decemlineata</name>
    <name type="common">Colorado potato beetle</name>
    <name type="synonym">Doryphora decemlineata</name>
    <dbReference type="NCBI Taxonomy" id="7539"/>
    <lineage>
        <taxon>Eukaryota</taxon>
        <taxon>Metazoa</taxon>
        <taxon>Ecdysozoa</taxon>
        <taxon>Arthropoda</taxon>
        <taxon>Hexapoda</taxon>
        <taxon>Insecta</taxon>
        <taxon>Pterygota</taxon>
        <taxon>Neoptera</taxon>
        <taxon>Endopterygota</taxon>
        <taxon>Coleoptera</taxon>
        <taxon>Polyphaga</taxon>
        <taxon>Cucujiformia</taxon>
        <taxon>Chrysomeloidea</taxon>
        <taxon>Chrysomelidae</taxon>
        <taxon>Chrysomelinae</taxon>
        <taxon>Doryphorini</taxon>
        <taxon>Leptinotarsa</taxon>
    </lineage>
</organism>
<keyword evidence="4" id="KW-1015">Disulfide bond</keyword>
<protein>
    <recommendedName>
        <fullName evidence="6">Carboxylic ester hydrolase</fullName>
        <ecNumber evidence="6">3.1.1.-</ecNumber>
    </recommendedName>
</protein>
<accession>A0A0A7ENS3</accession>
<dbReference type="SMR" id="A0A0A7ENS3"/>
<dbReference type="Gene3D" id="3.40.50.1820">
    <property type="entry name" value="alpha/beta hydrolase"/>
    <property type="match status" value="1"/>
</dbReference>
<dbReference type="InterPro" id="IPR029058">
    <property type="entry name" value="AB_hydrolase_fold"/>
</dbReference>
<keyword evidence="6" id="KW-0732">Signal</keyword>
<feature type="chain" id="PRO_5005109484" description="Carboxylic ester hydrolase" evidence="6">
    <location>
        <begin position="21"/>
        <end position="562"/>
    </location>
</feature>
<dbReference type="GO" id="GO:0052689">
    <property type="term" value="F:carboxylic ester hydrolase activity"/>
    <property type="evidence" value="ECO:0007669"/>
    <property type="project" value="UniProtKB-KW"/>
</dbReference>
<dbReference type="AlphaFoldDB" id="A0A0A7ENS3"/>
<dbReference type="ESTHER" id="lepde-a0a0a7ens3">
    <property type="family name" value="Carb_B_Arthropoda"/>
</dbReference>
<evidence type="ECO:0000259" key="7">
    <source>
        <dbReference type="Pfam" id="PF00135"/>
    </source>
</evidence>
<feature type="domain" description="Carboxylesterase type B" evidence="7">
    <location>
        <begin position="24"/>
        <end position="541"/>
    </location>
</feature>
<dbReference type="InterPro" id="IPR019819">
    <property type="entry name" value="Carboxylesterase_B_CS"/>
</dbReference>
<dbReference type="PROSITE" id="PS00122">
    <property type="entry name" value="CARBOXYLESTERASE_B_1"/>
    <property type="match status" value="1"/>
</dbReference>
<evidence type="ECO:0000256" key="2">
    <source>
        <dbReference type="ARBA" id="ARBA00022487"/>
    </source>
</evidence>
<keyword evidence="2" id="KW-0719">Serine esterase</keyword>
<dbReference type="Pfam" id="PF00135">
    <property type="entry name" value="COesterase"/>
    <property type="match status" value="1"/>
</dbReference>
<dbReference type="PANTHER" id="PTHR43142:SF1">
    <property type="entry name" value="CARBOXYLIC ESTER HYDROLASE"/>
    <property type="match status" value="1"/>
</dbReference>
<evidence type="ECO:0000313" key="8">
    <source>
        <dbReference type="EMBL" id="AIY68368.1"/>
    </source>
</evidence>
<evidence type="ECO:0000256" key="5">
    <source>
        <dbReference type="ARBA" id="ARBA00023180"/>
    </source>
</evidence>